<dbReference type="VEuPathDB" id="FungiDB:LEMA_P049720.1"/>
<protein>
    <submittedName>
        <fullName evidence="1">Predicted protein</fullName>
    </submittedName>
</protein>
<dbReference type="Proteomes" id="UP000002668">
    <property type="component" value="Genome"/>
</dbReference>
<gene>
    <name evidence="1" type="ORF">LEMA_P049720.1</name>
</gene>
<dbReference type="HOGENOM" id="CLU_3242296_0_0_1"/>
<keyword evidence="2" id="KW-1185">Reference proteome</keyword>
<accession>E5R4Z3</accession>
<dbReference type="EMBL" id="FP929083">
    <property type="protein sequence ID" value="CBX92266.1"/>
    <property type="molecule type" value="Genomic_DNA"/>
</dbReference>
<dbReference type="AlphaFoldDB" id="E5R4Z3"/>
<sequence length="43" mass="4558">MCIVVAHRDSSKDAASAANFAEPLSRCIPTHASTLPSQSIKVF</sequence>
<proteinExistence type="predicted"/>
<evidence type="ECO:0000313" key="1">
    <source>
        <dbReference type="EMBL" id="CBX92266.1"/>
    </source>
</evidence>
<dbReference type="InParanoid" id="E5R4Z3"/>
<name>E5R4Z3_LEPMJ</name>
<evidence type="ECO:0000313" key="2">
    <source>
        <dbReference type="Proteomes" id="UP000002668"/>
    </source>
</evidence>
<organism evidence="2">
    <name type="scientific">Leptosphaeria maculans (strain JN3 / isolate v23.1.3 / race Av1-4-5-6-7-8)</name>
    <name type="common">Blackleg fungus</name>
    <name type="synonym">Phoma lingam</name>
    <dbReference type="NCBI Taxonomy" id="985895"/>
    <lineage>
        <taxon>Eukaryota</taxon>
        <taxon>Fungi</taxon>
        <taxon>Dikarya</taxon>
        <taxon>Ascomycota</taxon>
        <taxon>Pezizomycotina</taxon>
        <taxon>Dothideomycetes</taxon>
        <taxon>Pleosporomycetidae</taxon>
        <taxon>Pleosporales</taxon>
        <taxon>Pleosporineae</taxon>
        <taxon>Leptosphaeriaceae</taxon>
        <taxon>Plenodomus</taxon>
        <taxon>Plenodomus lingam/Leptosphaeria maculans species complex</taxon>
    </lineage>
</organism>
<reference evidence="2" key="1">
    <citation type="journal article" date="2011" name="Nat. Commun.">
        <title>Effector diversification within compartments of the Leptosphaeria maculans genome affected by Repeat-Induced Point mutations.</title>
        <authorList>
            <person name="Rouxel T."/>
            <person name="Grandaubert J."/>
            <person name="Hane J.K."/>
            <person name="Hoede C."/>
            <person name="van de Wouw A.P."/>
            <person name="Couloux A."/>
            <person name="Dominguez V."/>
            <person name="Anthouard V."/>
            <person name="Bally P."/>
            <person name="Bourras S."/>
            <person name="Cozijnsen A.J."/>
            <person name="Ciuffetti L.M."/>
            <person name="Degrave A."/>
            <person name="Dilmaghani A."/>
            <person name="Duret L."/>
            <person name="Fudal I."/>
            <person name="Goodwin S.B."/>
            <person name="Gout L."/>
            <person name="Glaser N."/>
            <person name="Linglin J."/>
            <person name="Kema G.H.J."/>
            <person name="Lapalu N."/>
            <person name="Lawrence C.B."/>
            <person name="May K."/>
            <person name="Meyer M."/>
            <person name="Ollivier B."/>
            <person name="Poulain J."/>
            <person name="Schoch C.L."/>
            <person name="Simon A."/>
            <person name="Spatafora J.W."/>
            <person name="Stachowiak A."/>
            <person name="Turgeon B.G."/>
            <person name="Tyler B.M."/>
            <person name="Vincent D."/>
            <person name="Weissenbach J."/>
            <person name="Amselem J."/>
            <person name="Quesneville H."/>
            <person name="Oliver R.P."/>
            <person name="Wincker P."/>
            <person name="Balesdent M.-H."/>
            <person name="Howlett B.J."/>
        </authorList>
    </citation>
    <scope>NUCLEOTIDE SEQUENCE [LARGE SCALE GENOMIC DNA]</scope>
    <source>
        <strain evidence="2">JN3 / isolate v23.1.3 / race Av1-4-5-6-7-8</strain>
    </source>
</reference>